<proteinExistence type="predicted"/>
<reference evidence="1 2" key="1">
    <citation type="submission" date="2018-06" db="EMBL/GenBank/DDBJ databases">
        <authorList>
            <consortium name="Pathogen Informatics"/>
            <person name="Doyle S."/>
        </authorList>
    </citation>
    <scope>NUCLEOTIDE SEQUENCE [LARGE SCALE GENOMIC DNA]</scope>
    <source>
        <strain evidence="1 2">NCTC10738</strain>
    </source>
</reference>
<sequence>MAVSGAEVSNKAKQYIPINLNPLVILHKQA</sequence>
<dbReference type="Proteomes" id="UP000254069">
    <property type="component" value="Unassembled WGS sequence"/>
</dbReference>
<keyword evidence="2" id="KW-1185">Reference proteome</keyword>
<accession>A0A379ZPP4</accession>
<organism evidence="1 2">
    <name type="scientific">Shewanella algae</name>
    <dbReference type="NCBI Taxonomy" id="38313"/>
    <lineage>
        <taxon>Bacteria</taxon>
        <taxon>Pseudomonadati</taxon>
        <taxon>Pseudomonadota</taxon>
        <taxon>Gammaproteobacteria</taxon>
        <taxon>Alteromonadales</taxon>
        <taxon>Shewanellaceae</taxon>
        <taxon>Shewanella</taxon>
    </lineage>
</organism>
<gene>
    <name evidence="1" type="ORF">NCTC10738_01800</name>
</gene>
<protein>
    <submittedName>
        <fullName evidence="1">Uncharacterized protein</fullName>
    </submittedName>
</protein>
<dbReference type="EMBL" id="UGYO01000001">
    <property type="protein sequence ID" value="SUI66253.1"/>
    <property type="molecule type" value="Genomic_DNA"/>
</dbReference>
<evidence type="ECO:0000313" key="1">
    <source>
        <dbReference type="EMBL" id="SUI66253.1"/>
    </source>
</evidence>
<dbReference type="AlphaFoldDB" id="A0A379ZPP4"/>
<name>A0A379ZPP4_9GAMM</name>
<evidence type="ECO:0000313" key="2">
    <source>
        <dbReference type="Proteomes" id="UP000254069"/>
    </source>
</evidence>